<feature type="compositionally biased region" description="Low complexity" evidence="3">
    <location>
        <begin position="384"/>
        <end position="400"/>
    </location>
</feature>
<organism evidence="5 6">
    <name type="scientific">Cyanidium caldarium</name>
    <name type="common">Red alga</name>
    <dbReference type="NCBI Taxonomy" id="2771"/>
    <lineage>
        <taxon>Eukaryota</taxon>
        <taxon>Rhodophyta</taxon>
        <taxon>Bangiophyceae</taxon>
        <taxon>Cyanidiales</taxon>
        <taxon>Cyanidiaceae</taxon>
        <taxon>Cyanidium</taxon>
    </lineage>
</organism>
<evidence type="ECO:0000259" key="4">
    <source>
        <dbReference type="Pfam" id="PF23276"/>
    </source>
</evidence>
<evidence type="ECO:0000313" key="6">
    <source>
        <dbReference type="Proteomes" id="UP001301350"/>
    </source>
</evidence>
<dbReference type="Proteomes" id="UP001301350">
    <property type="component" value="Unassembled WGS sequence"/>
</dbReference>
<evidence type="ECO:0000256" key="1">
    <source>
        <dbReference type="ARBA" id="ARBA00022737"/>
    </source>
</evidence>
<dbReference type="InterPro" id="IPR011990">
    <property type="entry name" value="TPR-like_helical_dom_sf"/>
</dbReference>
<gene>
    <name evidence="5" type="ORF">CDCA_CDCA06G1921</name>
</gene>
<evidence type="ECO:0000313" key="5">
    <source>
        <dbReference type="EMBL" id="KAK4535896.1"/>
    </source>
</evidence>
<feature type="repeat" description="PPR" evidence="2">
    <location>
        <begin position="414"/>
        <end position="448"/>
    </location>
</feature>
<dbReference type="PANTHER" id="PTHR47447">
    <property type="entry name" value="OS03G0856100 PROTEIN"/>
    <property type="match status" value="1"/>
</dbReference>
<dbReference type="AlphaFoldDB" id="A0AAV9IUR8"/>
<dbReference type="PROSITE" id="PS51375">
    <property type="entry name" value="PPR"/>
    <property type="match status" value="3"/>
</dbReference>
<accession>A0AAV9IUR8</accession>
<dbReference type="Pfam" id="PF13041">
    <property type="entry name" value="PPR_2"/>
    <property type="match status" value="1"/>
</dbReference>
<protein>
    <recommendedName>
        <fullName evidence="4">Pentatricopeptide repeat-containing protein-mitochondrial domain-containing protein</fullName>
    </recommendedName>
</protein>
<comment type="caution">
    <text evidence="5">The sequence shown here is derived from an EMBL/GenBank/DDBJ whole genome shotgun (WGS) entry which is preliminary data.</text>
</comment>
<dbReference type="InterPro" id="IPR002885">
    <property type="entry name" value="PPR_rpt"/>
</dbReference>
<dbReference type="SUPFAM" id="SSF48452">
    <property type="entry name" value="TPR-like"/>
    <property type="match status" value="1"/>
</dbReference>
<feature type="region of interest" description="Disordered" evidence="3">
    <location>
        <begin position="502"/>
        <end position="524"/>
    </location>
</feature>
<keyword evidence="6" id="KW-1185">Reference proteome</keyword>
<dbReference type="PANTHER" id="PTHR47447:SF28">
    <property type="entry name" value="PENTACOTRIPEPTIDE-REPEAT REGION OF PRORP DOMAIN-CONTAINING PROTEIN"/>
    <property type="match status" value="1"/>
</dbReference>
<evidence type="ECO:0000256" key="2">
    <source>
        <dbReference type="PROSITE-ProRule" id="PRU00708"/>
    </source>
</evidence>
<dbReference type="NCBIfam" id="TIGR00756">
    <property type="entry name" value="PPR"/>
    <property type="match status" value="1"/>
</dbReference>
<reference evidence="5 6" key="1">
    <citation type="submission" date="2022-07" db="EMBL/GenBank/DDBJ databases">
        <title>Genome-wide signatures of adaptation to extreme environments.</title>
        <authorList>
            <person name="Cho C.H."/>
            <person name="Yoon H.S."/>
        </authorList>
    </citation>
    <scope>NUCLEOTIDE SEQUENCE [LARGE SCALE GENOMIC DNA]</scope>
    <source>
        <strain evidence="5 6">DBV 063 E5</strain>
    </source>
</reference>
<dbReference type="Gene3D" id="1.25.40.10">
    <property type="entry name" value="Tetratricopeptide repeat domain"/>
    <property type="match status" value="4"/>
</dbReference>
<feature type="repeat" description="PPR" evidence="2">
    <location>
        <begin position="291"/>
        <end position="325"/>
    </location>
</feature>
<feature type="compositionally biased region" description="Polar residues" evidence="3">
    <location>
        <begin position="514"/>
        <end position="523"/>
    </location>
</feature>
<name>A0AAV9IUR8_CYACA</name>
<dbReference type="Pfam" id="PF23276">
    <property type="entry name" value="TPR_24"/>
    <property type="match status" value="1"/>
</dbReference>
<keyword evidence="1" id="KW-0677">Repeat</keyword>
<feature type="region of interest" description="Disordered" evidence="3">
    <location>
        <begin position="384"/>
        <end position="403"/>
    </location>
</feature>
<feature type="domain" description="Pentatricopeptide repeat-containing protein-mitochondrial" evidence="4">
    <location>
        <begin position="418"/>
        <end position="574"/>
    </location>
</feature>
<dbReference type="EMBL" id="JANCYW010000006">
    <property type="protein sequence ID" value="KAK4535896.1"/>
    <property type="molecule type" value="Genomic_DNA"/>
</dbReference>
<proteinExistence type="predicted"/>
<dbReference type="InterPro" id="IPR057027">
    <property type="entry name" value="TPR_mt"/>
</dbReference>
<feature type="repeat" description="PPR" evidence="2">
    <location>
        <begin position="449"/>
        <end position="483"/>
    </location>
</feature>
<evidence type="ECO:0000256" key="3">
    <source>
        <dbReference type="SAM" id="MobiDB-lite"/>
    </source>
</evidence>
<sequence length="706" mass="78059">MLARAHTGAQADAAPLGSELPDWTRGQNVLFQLDTAVRLCIGQRLPEAQWNDMRRRVRMLLKQVDWSPEQIRTRRAARLLMRLRQADLIEEVLWMLPRVQCCFTEGDVYGEQRDLFMEMSQAMRRVLRIVPTEEVLQLWRTRPTGIILYSALLDALFRSGQRGEALALLDALHRQRRKAHPIIYNYLMDECVARGDLASASQWLEAMLDGGDSGNDGYCSLALLNAMLHASIYQRGVAVALRLFGTMLRHGVANRVTCNIAMQACRVAAMLKGAAAIKKYMERRDALLHPDEVTYGTLLGLYCERGMLEQCMELRAEMAERGVPMSAHAVHALIGCALHAGQVQAAWALYKEHVRPQLQTVVDGAAAAASTDDGDVDRNRATAATAAGNGSATASDGAAAVGNRGRRMQQRPFPAELFVNALRACSRLGLADEAERVFQEMQPYQCTPSSRAHNALLAAYVRADRFPEAFAAIRSLRQRQLTPHPRVLQTLAERLSEAACRGVERTSPAASDGETASSNTSSLDGRARQTLLDSAFQVLNYMQNEQMDTPLRLWIALVCGCAAVADLERAFATLERARVDGQSVDAALYDALLNALSRTRNVHAIGEVVRHMRSRKVPLSADACTRLVTAFGRTGDRHGMLRVFGALVESGVPLPSTALREMREYLASQPQSQLLSSLDADAHRWLDMLRRMDVSQTGQPASDVFE</sequence>